<dbReference type="RefSeq" id="WP_126578515.1">
    <property type="nucleotide sequence ID" value="NZ_BIFR01000001.1"/>
</dbReference>
<dbReference type="SUPFAM" id="SSF50998">
    <property type="entry name" value="Quinoprotein alcohol dehydrogenase-like"/>
    <property type="match status" value="2"/>
</dbReference>
<feature type="domain" description="Pyrrolo-quinoline quinone repeat" evidence="3">
    <location>
        <begin position="169"/>
        <end position="278"/>
    </location>
</feature>
<dbReference type="Gene3D" id="2.130.10.10">
    <property type="entry name" value="YVTN repeat-like/Quinoprotein amine dehydrogenase"/>
    <property type="match status" value="2"/>
</dbReference>
<evidence type="ECO:0000313" key="5">
    <source>
        <dbReference type="Proteomes" id="UP000287352"/>
    </source>
</evidence>
<dbReference type="OrthoDB" id="1860at2"/>
<feature type="compositionally biased region" description="Low complexity" evidence="1">
    <location>
        <begin position="127"/>
        <end position="145"/>
    </location>
</feature>
<keyword evidence="2" id="KW-0812">Transmembrane</keyword>
<feature type="region of interest" description="Disordered" evidence="1">
    <location>
        <begin position="122"/>
        <end position="152"/>
    </location>
</feature>
<keyword evidence="5" id="KW-1185">Reference proteome</keyword>
<evidence type="ECO:0000256" key="2">
    <source>
        <dbReference type="SAM" id="Phobius"/>
    </source>
</evidence>
<keyword evidence="2" id="KW-0472">Membrane</keyword>
<dbReference type="InterPro" id="IPR011047">
    <property type="entry name" value="Quinoprotein_ADH-like_sf"/>
</dbReference>
<organism evidence="4 5">
    <name type="scientific">Tengunoibacter tsumagoiensis</name>
    <dbReference type="NCBI Taxonomy" id="2014871"/>
    <lineage>
        <taxon>Bacteria</taxon>
        <taxon>Bacillati</taxon>
        <taxon>Chloroflexota</taxon>
        <taxon>Ktedonobacteria</taxon>
        <taxon>Ktedonobacterales</taxon>
        <taxon>Dictyobacteraceae</taxon>
        <taxon>Tengunoibacter</taxon>
    </lineage>
</organism>
<comment type="caution">
    <text evidence="4">The sequence shown here is derived from an EMBL/GenBank/DDBJ whole genome shotgun (WGS) entry which is preliminary data.</text>
</comment>
<proteinExistence type="predicted"/>
<protein>
    <recommendedName>
        <fullName evidence="3">Pyrrolo-quinoline quinone repeat domain-containing protein</fullName>
    </recommendedName>
</protein>
<dbReference type="InterPro" id="IPR015943">
    <property type="entry name" value="WD40/YVTN_repeat-like_dom_sf"/>
</dbReference>
<feature type="domain" description="Pyrrolo-quinoline quinone repeat" evidence="3">
    <location>
        <begin position="296"/>
        <end position="348"/>
    </location>
</feature>
<evidence type="ECO:0000259" key="3">
    <source>
        <dbReference type="Pfam" id="PF13360"/>
    </source>
</evidence>
<dbReference type="Pfam" id="PF13360">
    <property type="entry name" value="PQQ_2"/>
    <property type="match status" value="4"/>
</dbReference>
<gene>
    <name evidence="4" type="ORF">KTT_08150</name>
</gene>
<dbReference type="InterPro" id="IPR018391">
    <property type="entry name" value="PQQ_b-propeller_rpt"/>
</dbReference>
<accession>A0A401ZVX7</accession>
<dbReference type="SMART" id="SM00564">
    <property type="entry name" value="PQQ"/>
    <property type="match status" value="7"/>
</dbReference>
<evidence type="ECO:0000256" key="1">
    <source>
        <dbReference type="SAM" id="MobiDB-lite"/>
    </source>
</evidence>
<sequence length="529" mass="57717">MDNNDDQYQEIDSGPHSLPEERQLFQSLSLYYQSYADQNRESLEAAWQRIQQRQFSRTTKNNLQEEMHTERIISMQSRVQQKKDRSRWQRPVSQLIAVALIGIIVGSLAIVLNLSSHKRSHITQHNSTSTAGSPSASTGSPSASTRPPQVEQPSGIYITSEETANQFAVSRLDKTTHAIIWKHLVGSINSKLTVTSDAVYVSGYDQTNAYVFALNVKDGSERWHVQLGSLNVGLPGSFSEPLGFLTRPAEAGGSVYVQQRSGKLFSLDAQTGQINWSYDAQKIAFYDGTIYDPASVSVVNGVVYSGVLNLLFAVDAKSGKQLWRQEVESDQIVTSPVVDNKMVYLASASASKHVGGQKLTGYVYAFGAQDGQKRWTHAADSWILSDPVVANGRVYYGSYGFTVTALDAATGKDIWNYPLGGEVFASPIVDNGVVYVQAEGNATPGKQNTAPSEVFALKAEDGALIWKQQTGSTPEAVQDGIIYSSDFPRTLATFNASDGSMNWTIQVGADLLDKLNNHVGSAPEIVVIP</sequence>
<feature type="transmembrane region" description="Helical" evidence="2">
    <location>
        <begin position="92"/>
        <end position="114"/>
    </location>
</feature>
<evidence type="ECO:0000313" key="4">
    <source>
        <dbReference type="EMBL" id="GCE10956.1"/>
    </source>
</evidence>
<dbReference type="PANTHER" id="PTHR34512">
    <property type="entry name" value="CELL SURFACE PROTEIN"/>
    <property type="match status" value="1"/>
</dbReference>
<dbReference type="PANTHER" id="PTHR34512:SF30">
    <property type="entry name" value="OUTER MEMBRANE PROTEIN ASSEMBLY FACTOR BAMB"/>
    <property type="match status" value="1"/>
</dbReference>
<dbReference type="Proteomes" id="UP000287352">
    <property type="component" value="Unassembled WGS sequence"/>
</dbReference>
<keyword evidence="2" id="KW-1133">Transmembrane helix</keyword>
<feature type="domain" description="Pyrrolo-quinoline quinone repeat" evidence="3">
    <location>
        <begin position="452"/>
        <end position="514"/>
    </location>
</feature>
<dbReference type="InterPro" id="IPR002372">
    <property type="entry name" value="PQQ_rpt_dom"/>
</dbReference>
<feature type="domain" description="Pyrrolo-quinoline quinone repeat" evidence="3">
    <location>
        <begin position="361"/>
        <end position="441"/>
    </location>
</feature>
<name>A0A401ZVX7_9CHLR</name>
<dbReference type="AlphaFoldDB" id="A0A401ZVX7"/>
<dbReference type="EMBL" id="BIFR01000001">
    <property type="protein sequence ID" value="GCE10956.1"/>
    <property type="molecule type" value="Genomic_DNA"/>
</dbReference>
<reference evidence="5" key="1">
    <citation type="submission" date="2018-12" db="EMBL/GenBank/DDBJ databases">
        <title>Tengunoibacter tsumagoiensis gen. nov., sp. nov., Dictyobacter kobayashii sp. nov., D. alpinus sp. nov., and D. joshuensis sp. nov. and description of Dictyobacteraceae fam. nov. within the order Ktedonobacterales isolated from Tengu-no-mugimeshi.</title>
        <authorList>
            <person name="Wang C.M."/>
            <person name="Zheng Y."/>
            <person name="Sakai Y."/>
            <person name="Toyoda A."/>
            <person name="Minakuchi Y."/>
            <person name="Abe K."/>
            <person name="Yokota A."/>
            <person name="Yabe S."/>
        </authorList>
    </citation>
    <scope>NUCLEOTIDE SEQUENCE [LARGE SCALE GENOMIC DNA]</scope>
    <source>
        <strain evidence="5">Uno3</strain>
    </source>
</reference>